<organism evidence="9 10">
    <name type="scientific">Thiopseudomonas acetoxidans</name>
    <dbReference type="NCBI Taxonomy" id="3041622"/>
    <lineage>
        <taxon>Bacteria</taxon>
        <taxon>Pseudomonadati</taxon>
        <taxon>Pseudomonadota</taxon>
        <taxon>Gammaproteobacteria</taxon>
        <taxon>Pseudomonadales</taxon>
        <taxon>Pseudomonadaceae</taxon>
        <taxon>Thiopseudomonas</taxon>
    </lineage>
</organism>
<evidence type="ECO:0000313" key="9">
    <source>
        <dbReference type="EMBL" id="MDM7858227.1"/>
    </source>
</evidence>
<keyword evidence="2 5" id="KW-0547">Nucleotide-binding</keyword>
<evidence type="ECO:0000256" key="4">
    <source>
        <dbReference type="ARBA" id="ARBA00023134"/>
    </source>
</evidence>
<dbReference type="InterPro" id="IPR045086">
    <property type="entry name" value="OBG_GTPase"/>
</dbReference>
<evidence type="ECO:0000256" key="1">
    <source>
        <dbReference type="ARBA" id="ARBA00007699"/>
    </source>
</evidence>
<comment type="function">
    <text evidence="5">An essential GTPase which binds GTP, GDP and possibly (p)ppGpp with moderate affinity, with high nucleotide exchange rates and a fairly low GTP hydrolysis rate. Plays a role in control of the cell cycle, stress response, ribosome biogenesis and in those bacteria that undergo differentiation, in morphogenesis control.</text>
</comment>
<keyword evidence="3 5" id="KW-0460">Magnesium</keyword>
<dbReference type="RefSeq" id="WP_289410897.1">
    <property type="nucleotide sequence ID" value="NZ_JAUCDY010000008.1"/>
</dbReference>
<dbReference type="PROSITE" id="PS51710">
    <property type="entry name" value="G_OBG"/>
    <property type="match status" value="1"/>
</dbReference>
<proteinExistence type="inferred from homology"/>
<comment type="subunit">
    <text evidence="5">Monomer.</text>
</comment>
<dbReference type="PIRSF" id="PIRSF002401">
    <property type="entry name" value="GTP_bd_Obg/CgtA"/>
    <property type="match status" value="1"/>
</dbReference>
<dbReference type="Pfam" id="PF01926">
    <property type="entry name" value="MMR_HSR1"/>
    <property type="match status" value="1"/>
</dbReference>
<feature type="domain" description="OBG-type G" evidence="7">
    <location>
        <begin position="160"/>
        <end position="333"/>
    </location>
</feature>
<dbReference type="InterPro" id="IPR006169">
    <property type="entry name" value="GTP1_OBG_dom"/>
</dbReference>
<comment type="subcellular location">
    <subcellularLocation>
        <location evidence="5">Cytoplasm</location>
    </subcellularLocation>
</comment>
<dbReference type="PROSITE" id="PS00905">
    <property type="entry name" value="GTP1_OBG"/>
    <property type="match status" value="1"/>
</dbReference>
<dbReference type="EC" id="3.6.5.-" evidence="5"/>
<dbReference type="InterPro" id="IPR027417">
    <property type="entry name" value="P-loop_NTPase"/>
</dbReference>
<comment type="cofactor">
    <cofactor evidence="5">
        <name>Mg(2+)</name>
        <dbReference type="ChEBI" id="CHEBI:18420"/>
    </cofactor>
</comment>
<dbReference type="PROSITE" id="PS51883">
    <property type="entry name" value="OBG"/>
    <property type="match status" value="1"/>
</dbReference>
<dbReference type="HAMAP" id="MF_01454">
    <property type="entry name" value="GTPase_Obg"/>
    <property type="match status" value="1"/>
</dbReference>
<dbReference type="Pfam" id="PF01018">
    <property type="entry name" value="GTP1_OBG"/>
    <property type="match status" value="1"/>
</dbReference>
<dbReference type="PANTHER" id="PTHR11702">
    <property type="entry name" value="DEVELOPMENTALLY REGULATED GTP-BINDING PROTEIN-RELATED"/>
    <property type="match status" value="1"/>
</dbReference>
<dbReference type="PRINTS" id="PR00326">
    <property type="entry name" value="GTP1OBG"/>
</dbReference>
<comment type="similarity">
    <text evidence="1 5">Belongs to the TRAFAC class OBG-HflX-like GTPase superfamily. OBG GTPase family.</text>
</comment>
<dbReference type="InterPro" id="IPR036726">
    <property type="entry name" value="GTP1_OBG_dom_sf"/>
</dbReference>
<reference evidence="9 10" key="1">
    <citation type="submission" date="2023-06" db="EMBL/GenBank/DDBJ databases">
        <title>Thiopseudomonas sp. CY1220 draft genome sequence.</title>
        <authorList>
            <person name="Zhao G."/>
            <person name="An M."/>
        </authorList>
    </citation>
    <scope>NUCLEOTIDE SEQUENCE [LARGE SCALE GENOMIC DNA]</scope>
    <source>
        <strain evidence="9 10">CY1220</strain>
    </source>
</reference>
<feature type="binding site" evidence="5">
    <location>
        <begin position="191"/>
        <end position="195"/>
    </location>
    <ligand>
        <name>GTP</name>
        <dbReference type="ChEBI" id="CHEBI:37565"/>
    </ligand>
</feature>
<evidence type="ECO:0000256" key="3">
    <source>
        <dbReference type="ARBA" id="ARBA00022842"/>
    </source>
</evidence>
<feature type="binding site" evidence="5">
    <location>
        <position position="173"/>
    </location>
    <ligand>
        <name>Mg(2+)</name>
        <dbReference type="ChEBI" id="CHEBI:18420"/>
    </ligand>
</feature>
<comment type="caution">
    <text evidence="9">The sequence shown here is derived from an EMBL/GenBank/DDBJ whole genome shotgun (WGS) entry which is preliminary data.</text>
</comment>
<feature type="binding site" evidence="5">
    <location>
        <begin position="283"/>
        <end position="286"/>
    </location>
    <ligand>
        <name>GTP</name>
        <dbReference type="ChEBI" id="CHEBI:37565"/>
    </ligand>
</feature>
<evidence type="ECO:0000256" key="6">
    <source>
        <dbReference type="SAM" id="MobiDB-lite"/>
    </source>
</evidence>
<dbReference type="CDD" id="cd01898">
    <property type="entry name" value="Obg"/>
    <property type="match status" value="1"/>
</dbReference>
<dbReference type="Gene3D" id="2.70.210.12">
    <property type="entry name" value="GTP1/OBG domain"/>
    <property type="match status" value="1"/>
</dbReference>
<feature type="binding site" evidence="5">
    <location>
        <begin position="213"/>
        <end position="216"/>
    </location>
    <ligand>
        <name>GTP</name>
        <dbReference type="ChEBI" id="CHEBI:37565"/>
    </ligand>
</feature>
<evidence type="ECO:0000313" key="10">
    <source>
        <dbReference type="Proteomes" id="UP001241056"/>
    </source>
</evidence>
<dbReference type="NCBIfam" id="NF008955">
    <property type="entry name" value="PRK12297.1"/>
    <property type="match status" value="1"/>
</dbReference>
<dbReference type="InterPro" id="IPR006073">
    <property type="entry name" value="GTP-bd"/>
</dbReference>
<feature type="compositionally biased region" description="Polar residues" evidence="6">
    <location>
        <begin position="129"/>
        <end position="144"/>
    </location>
</feature>
<dbReference type="EMBL" id="JAUCDY010000008">
    <property type="protein sequence ID" value="MDM7858227.1"/>
    <property type="molecule type" value="Genomic_DNA"/>
</dbReference>
<dbReference type="SUPFAM" id="SSF82051">
    <property type="entry name" value="Obg GTP-binding protein N-terminal domain"/>
    <property type="match status" value="1"/>
</dbReference>
<evidence type="ECO:0000256" key="2">
    <source>
        <dbReference type="ARBA" id="ARBA00022741"/>
    </source>
</evidence>
<sequence>MKFVDEVLISVKAGDGGNGCMSFRREKFIEFGGPNGGDGGDGGSVFLEADHNHNTLLDYRYKRKFNAQRGENGRGSDCTGAKGEDLILKVPVGTTVIDADTQEVIGDLLEDGQRLLVAQGGWHGLGNTRFKSSTNRAPRQTSDGTAGEARNLKLELKVLADVGLLGLPNAGKSSFIRSVSAAKPKVADYPFTTLVPNLGVVSVGGYKTFVVADIPGLIEGAAEGAGLGIRFLKHLTRTRLLLHIVDLAPIDQSDPAEAAQVIVDEIEAFSPSLAERDRWLVLNKIDQLLDDEREERKQAVIEQLGWEGPVFMISALDHEGTKELSQAIMRYLDERDLRLAEDEEYKEYLTDLDQRIEDEGRARLQALDDQRALRRAGVKAADDAEEDDWDEDDEDAAEVFYVR</sequence>
<dbReference type="InterPro" id="IPR006074">
    <property type="entry name" value="GTP1-OBG_CS"/>
</dbReference>
<evidence type="ECO:0000259" key="7">
    <source>
        <dbReference type="PROSITE" id="PS51710"/>
    </source>
</evidence>
<dbReference type="SUPFAM" id="SSF52540">
    <property type="entry name" value="P-loop containing nucleoside triphosphate hydrolases"/>
    <property type="match status" value="1"/>
</dbReference>
<keyword evidence="5" id="KW-0378">Hydrolase</keyword>
<dbReference type="NCBIfam" id="NF008956">
    <property type="entry name" value="PRK12299.1"/>
    <property type="match status" value="1"/>
</dbReference>
<dbReference type="Gene3D" id="3.40.50.300">
    <property type="entry name" value="P-loop containing nucleotide triphosphate hydrolases"/>
    <property type="match status" value="1"/>
</dbReference>
<dbReference type="InterPro" id="IPR031167">
    <property type="entry name" value="G_OBG"/>
</dbReference>
<protein>
    <recommendedName>
        <fullName evidence="5">GTPase Obg</fullName>
        <ecNumber evidence="5">3.6.5.-</ecNumber>
    </recommendedName>
    <alternativeName>
        <fullName evidence="5">GTP-binding protein Obg</fullName>
    </alternativeName>
</protein>
<feature type="binding site" evidence="5">
    <location>
        <position position="193"/>
    </location>
    <ligand>
        <name>Mg(2+)</name>
        <dbReference type="ChEBI" id="CHEBI:18420"/>
    </ligand>
</feature>
<name>A0ABT7SRN6_9GAMM</name>
<feature type="region of interest" description="Disordered" evidence="6">
    <location>
        <begin position="127"/>
        <end position="147"/>
    </location>
</feature>
<evidence type="ECO:0000256" key="5">
    <source>
        <dbReference type="HAMAP-Rule" id="MF_01454"/>
    </source>
</evidence>
<keyword evidence="5" id="KW-0963">Cytoplasm</keyword>
<keyword evidence="5" id="KW-0479">Metal-binding</keyword>
<accession>A0ABT7SRN6</accession>
<dbReference type="PANTHER" id="PTHR11702:SF31">
    <property type="entry name" value="MITOCHONDRIAL RIBOSOME-ASSOCIATED GTPASE 2"/>
    <property type="match status" value="1"/>
</dbReference>
<keyword evidence="10" id="KW-1185">Reference proteome</keyword>
<feature type="binding site" evidence="5">
    <location>
        <begin position="166"/>
        <end position="173"/>
    </location>
    <ligand>
        <name>GTP</name>
        <dbReference type="ChEBI" id="CHEBI:37565"/>
    </ligand>
</feature>
<dbReference type="Proteomes" id="UP001241056">
    <property type="component" value="Unassembled WGS sequence"/>
</dbReference>
<evidence type="ECO:0000259" key="8">
    <source>
        <dbReference type="PROSITE" id="PS51883"/>
    </source>
</evidence>
<feature type="domain" description="Obg" evidence="8">
    <location>
        <begin position="1"/>
        <end position="159"/>
    </location>
</feature>
<gene>
    <name evidence="9" type="primary">cgtA</name>
    <name evidence="5" type="synonym">obg</name>
    <name evidence="9" type="ORF">QEZ41_08040</name>
</gene>
<feature type="binding site" evidence="5">
    <location>
        <begin position="314"/>
        <end position="316"/>
    </location>
    <ligand>
        <name>GTP</name>
        <dbReference type="ChEBI" id="CHEBI:37565"/>
    </ligand>
</feature>
<dbReference type="InterPro" id="IPR014100">
    <property type="entry name" value="GTP-bd_Obg/CgtA"/>
</dbReference>
<keyword evidence="4 5" id="KW-0342">GTP-binding</keyword>
<dbReference type="NCBIfam" id="TIGR02729">
    <property type="entry name" value="Obg_CgtA"/>
    <property type="match status" value="1"/>
</dbReference>